<protein>
    <submittedName>
        <fullName evidence="1">Uncharacterized protein</fullName>
    </submittedName>
</protein>
<dbReference type="EMBL" id="JAGIZQ010000004">
    <property type="protein sequence ID" value="KAH6632423.1"/>
    <property type="molecule type" value="Genomic_DNA"/>
</dbReference>
<name>A0ACB7PAE4_9PEZI</name>
<reference evidence="1 2" key="1">
    <citation type="journal article" date="2021" name="Nat. Commun.">
        <title>Genetic determinants of endophytism in the Arabidopsis root mycobiome.</title>
        <authorList>
            <person name="Mesny F."/>
            <person name="Miyauchi S."/>
            <person name="Thiergart T."/>
            <person name="Pickel B."/>
            <person name="Atanasova L."/>
            <person name="Karlsson M."/>
            <person name="Huettel B."/>
            <person name="Barry K.W."/>
            <person name="Haridas S."/>
            <person name="Chen C."/>
            <person name="Bauer D."/>
            <person name="Andreopoulos W."/>
            <person name="Pangilinan J."/>
            <person name="LaButti K."/>
            <person name="Riley R."/>
            <person name="Lipzen A."/>
            <person name="Clum A."/>
            <person name="Drula E."/>
            <person name="Henrissat B."/>
            <person name="Kohler A."/>
            <person name="Grigoriev I.V."/>
            <person name="Martin F.M."/>
            <person name="Hacquard S."/>
        </authorList>
    </citation>
    <scope>NUCLEOTIDE SEQUENCE [LARGE SCALE GENOMIC DNA]</scope>
    <source>
        <strain evidence="1 2">MPI-SDFR-AT-0079</strain>
    </source>
</reference>
<sequence>LPLIENPTRPIRCNSLHYLLLAACDLGRLAFCESAFSLLVRSLISQTPQRSTGRSGFLGGRESPGHAAETEMVKRSS</sequence>
<dbReference type="Proteomes" id="UP000724584">
    <property type="component" value="Unassembled WGS sequence"/>
</dbReference>
<proteinExistence type="predicted"/>
<gene>
    <name evidence="1" type="ORF">F5144DRAFT_462728</name>
</gene>
<feature type="non-terminal residue" evidence="1">
    <location>
        <position position="77"/>
    </location>
</feature>
<evidence type="ECO:0000313" key="1">
    <source>
        <dbReference type="EMBL" id="KAH6632423.1"/>
    </source>
</evidence>
<comment type="caution">
    <text evidence="1">The sequence shown here is derived from an EMBL/GenBank/DDBJ whole genome shotgun (WGS) entry which is preliminary data.</text>
</comment>
<accession>A0ACB7PAE4</accession>
<evidence type="ECO:0000313" key="2">
    <source>
        <dbReference type="Proteomes" id="UP000724584"/>
    </source>
</evidence>
<organism evidence="1 2">
    <name type="scientific">Chaetomium tenue</name>
    <dbReference type="NCBI Taxonomy" id="1854479"/>
    <lineage>
        <taxon>Eukaryota</taxon>
        <taxon>Fungi</taxon>
        <taxon>Dikarya</taxon>
        <taxon>Ascomycota</taxon>
        <taxon>Pezizomycotina</taxon>
        <taxon>Sordariomycetes</taxon>
        <taxon>Sordariomycetidae</taxon>
        <taxon>Sordariales</taxon>
        <taxon>Chaetomiaceae</taxon>
        <taxon>Chaetomium</taxon>
    </lineage>
</organism>
<keyword evidence="2" id="KW-1185">Reference proteome</keyword>
<feature type="non-terminal residue" evidence="1">
    <location>
        <position position="1"/>
    </location>
</feature>